<dbReference type="Gene3D" id="4.10.520.10">
    <property type="entry name" value="IHF-like DNA-binding proteins"/>
    <property type="match status" value="1"/>
</dbReference>
<keyword evidence="1" id="KW-0226">DNA condensation</keyword>
<dbReference type="Proteomes" id="UP000199322">
    <property type="component" value="Unassembled WGS sequence"/>
</dbReference>
<evidence type="ECO:0000256" key="1">
    <source>
        <dbReference type="ARBA" id="ARBA00023067"/>
    </source>
</evidence>
<dbReference type="GO" id="GO:0005829">
    <property type="term" value="C:cytosol"/>
    <property type="evidence" value="ECO:0007669"/>
    <property type="project" value="TreeGrafter"/>
</dbReference>
<reference evidence="4 6" key="1">
    <citation type="submission" date="2016-10" db="EMBL/GenBank/DDBJ databases">
        <authorList>
            <person name="de Groot N.N."/>
        </authorList>
    </citation>
    <scope>NUCLEOTIDE SEQUENCE [LARGE SCALE GENOMIC DNA]</scope>
    <source>
        <strain evidence="4 6">WG14</strain>
    </source>
</reference>
<dbReference type="InterPro" id="IPR020816">
    <property type="entry name" value="Histone-like_DNA-bd_CS"/>
</dbReference>
<evidence type="ECO:0000313" key="4">
    <source>
        <dbReference type="EMBL" id="SDB96954.1"/>
    </source>
</evidence>
<evidence type="ECO:0000313" key="6">
    <source>
        <dbReference type="Proteomes" id="UP000199322"/>
    </source>
</evidence>
<dbReference type="CDD" id="cd13831">
    <property type="entry name" value="HU"/>
    <property type="match status" value="1"/>
</dbReference>
<dbReference type="Proteomes" id="UP000297288">
    <property type="component" value="Unassembled WGS sequence"/>
</dbReference>
<dbReference type="PROSITE" id="PS00045">
    <property type="entry name" value="HISTONE_LIKE"/>
    <property type="match status" value="1"/>
</dbReference>
<proteinExistence type="inferred from homology"/>
<dbReference type="AlphaFoldDB" id="A0A1G6HS00"/>
<dbReference type="PANTHER" id="PTHR33175">
    <property type="entry name" value="DNA-BINDING PROTEIN HU"/>
    <property type="match status" value="1"/>
</dbReference>
<evidence type="ECO:0000313" key="5">
    <source>
        <dbReference type="EMBL" id="TGG88942.1"/>
    </source>
</evidence>
<dbReference type="Pfam" id="PF00216">
    <property type="entry name" value="Bac_DNA_binding"/>
    <property type="match status" value="1"/>
</dbReference>
<comment type="similarity">
    <text evidence="3">Belongs to the bacterial histone-like protein family.</text>
</comment>
<dbReference type="InterPro" id="IPR000119">
    <property type="entry name" value="Hist_DNA-bd"/>
</dbReference>
<protein>
    <submittedName>
        <fullName evidence="4">Bacterial nucleoid protein Hbs</fullName>
    </submittedName>
    <submittedName>
        <fullName evidence="5">HU family DNA-binding protein</fullName>
    </submittedName>
</protein>
<evidence type="ECO:0000256" key="3">
    <source>
        <dbReference type="RuleBase" id="RU003939"/>
    </source>
</evidence>
<dbReference type="GO" id="GO:0030527">
    <property type="term" value="F:structural constituent of chromatin"/>
    <property type="evidence" value="ECO:0007669"/>
    <property type="project" value="InterPro"/>
</dbReference>
<keyword evidence="6" id="KW-1185">Reference proteome</keyword>
<dbReference type="SUPFAM" id="SSF47729">
    <property type="entry name" value="IHF-like DNA-binding proteins"/>
    <property type="match status" value="1"/>
</dbReference>
<evidence type="ECO:0000313" key="7">
    <source>
        <dbReference type="Proteomes" id="UP000297288"/>
    </source>
</evidence>
<organism evidence="4 6">
    <name type="scientific">Geotoga petraea</name>
    <dbReference type="NCBI Taxonomy" id="28234"/>
    <lineage>
        <taxon>Bacteria</taxon>
        <taxon>Thermotogati</taxon>
        <taxon>Thermotogota</taxon>
        <taxon>Thermotogae</taxon>
        <taxon>Petrotogales</taxon>
        <taxon>Petrotogaceae</taxon>
        <taxon>Geotoga</taxon>
    </lineage>
</organism>
<dbReference type="RefSeq" id="WP_091401782.1">
    <property type="nucleotide sequence ID" value="NZ_FMYV01000001.1"/>
</dbReference>
<reference evidence="5 7" key="2">
    <citation type="submission" date="2019-04" db="EMBL/GenBank/DDBJ databases">
        <title>Draft genome sequence data and analysis of a Fermenting Bacterium, Geotoga petraea strain HO-Geo1, isolated from heavy-oil petroleum reservoir in Russia.</title>
        <authorList>
            <person name="Grouzdev D.S."/>
            <person name="Semenova E.M."/>
            <person name="Sokolova D.S."/>
            <person name="Tourova T.P."/>
            <person name="Poltaraus A.B."/>
            <person name="Nazina T.N."/>
        </authorList>
    </citation>
    <scope>NUCLEOTIDE SEQUENCE [LARGE SCALE GENOMIC DNA]</scope>
    <source>
        <strain evidence="5 7">HO-Geo1</strain>
    </source>
</reference>
<dbReference type="SMART" id="SM00411">
    <property type="entry name" value="BHL"/>
    <property type="match status" value="1"/>
</dbReference>
<accession>A0A1G6HS00</accession>
<dbReference type="GO" id="GO:0030261">
    <property type="term" value="P:chromosome condensation"/>
    <property type="evidence" value="ECO:0007669"/>
    <property type="project" value="UniProtKB-KW"/>
</dbReference>
<dbReference type="STRING" id="28234.SAMN04488588_0085"/>
<dbReference type="EMBL" id="SRME01000001">
    <property type="protein sequence ID" value="TGG88942.1"/>
    <property type="molecule type" value="Genomic_DNA"/>
</dbReference>
<name>A0A1G6HS00_9BACT</name>
<dbReference type="OrthoDB" id="9799835at2"/>
<dbReference type="EMBL" id="FMYV01000001">
    <property type="protein sequence ID" value="SDB96954.1"/>
    <property type="molecule type" value="Genomic_DNA"/>
</dbReference>
<dbReference type="InterPro" id="IPR010992">
    <property type="entry name" value="IHF-like_DNA-bd_dom_sf"/>
</dbReference>
<evidence type="ECO:0000256" key="2">
    <source>
        <dbReference type="ARBA" id="ARBA00023125"/>
    </source>
</evidence>
<dbReference type="PANTHER" id="PTHR33175:SF3">
    <property type="entry name" value="DNA-BINDING PROTEIN HU-BETA"/>
    <property type="match status" value="1"/>
</dbReference>
<sequence length="90" mass="10006">MNKKELITAVAEKMNASKKDAGDFIDAFIEVVSSSLENKEEVKLVGFGTFSVSERKARKGVNPQTKEPIEIPARTVPKFKPGNELKERVK</sequence>
<dbReference type="PRINTS" id="PR01727">
    <property type="entry name" value="DNABINDINGHU"/>
</dbReference>
<gene>
    <name evidence="5" type="ORF">E4650_01735</name>
    <name evidence="4" type="ORF">SAMN04488588_0085</name>
</gene>
<keyword evidence="2 5" id="KW-0238">DNA-binding</keyword>
<dbReference type="GO" id="GO:0003677">
    <property type="term" value="F:DNA binding"/>
    <property type="evidence" value="ECO:0007669"/>
    <property type="project" value="UniProtKB-KW"/>
</dbReference>